<keyword evidence="4" id="KW-0493">Microtubule</keyword>
<proteinExistence type="inferred from homology"/>
<sequence>MNYSKCDSAQDLQEKLLPLIATLQKDENEDTWLQLETAFKNFSSLVNLGACKYPLTFTKVKEICQTVCRSIQTERTRLSGAALEFLESLSKNSTTELQSISNLFVNDIIKICARTNKIFTTRAIRCLETFIIFSRCFDLIPLVCDYAAKDQSKILRKNISKVLLTIVENIAVCTNLEIKLKEEADIKTYFETINTAISLIAVDADVDVRTNAKSIFSTYVKRFPDNKDDLISKLDPIAKKYLKISDSSSSSSSVKSFLKPSSSSTGIPNRPPRPVRSFLNSLNNNLKAPTKGITLNQSKNENLNQNTSSISSNEELAYKPQPVRRVASNNPDNNFDNKISGFPESRSNPASSRNEINSVRPIPSHSSLVSESGSTESNTQTLATNSSATNLNSNGNLHKSSLLERPNSDISLEIKEISISTSTERTNNSSDPNTNQISPSLNNSINQSFFEHAPVVSLSKETLVNTAQSGLLPSSAVQKTYSSSGIKELVIMSRKRSLDDTETNDSNPNLKNFKLFTGKVHSVKARKLPIFGRSLLPVYISPKAQKVLPKKLAPFIKRNEPETEKAKAKMRSREIRRLTIIKARQLSGLPINKSTMTGLVLNSHRDSIPPGFNLNSSRILQKKPLPSRRIEKPVTRTIPLSEKSKYAKKNIDSKVPSYLRPTASSIGKNKESKAYSSISKKASLSKLKKTDHQQIVTNDSNFSNKSKASLSPSPTLESSASHVTPTLKSSSSIDANDAFTKLNTSCLETTKELSHSNEEKAITKIEIPKRYSPVNEAFANRSTNSFIDEISSSSTKTLKQTLIYGTERNKIVELPSNNTSPSLDPKQNKSNMDVTLEVEKNKISPTLDSSTKTNIGHSQPEKSLEQIKILGNQNGTSAETTNSRLQINLDKNVAQSQTVQTAELPDKEANQYQKSDFIPVNTNINNENENLLSSKIDMSVL</sequence>
<evidence type="ECO:0000256" key="3">
    <source>
        <dbReference type="ARBA" id="ARBA00022618"/>
    </source>
</evidence>
<evidence type="ECO:0000256" key="1">
    <source>
        <dbReference type="ARBA" id="ARBA00004186"/>
    </source>
</evidence>
<reference evidence="9" key="1">
    <citation type="submission" date="2017-01" db="EMBL/GenBank/DDBJ databases">
        <authorList>
            <person name="Wang Y."/>
            <person name="White M."/>
            <person name="Kvist S."/>
            <person name="Moncalvo J.-M."/>
        </authorList>
    </citation>
    <scope>NUCLEOTIDE SEQUENCE [LARGE SCALE GENOMIC DNA]</scope>
    <source>
        <strain evidence="9">ID-206-W2</strain>
    </source>
</reference>
<keyword evidence="3" id="KW-0132">Cell division</keyword>
<evidence type="ECO:0000313" key="8">
    <source>
        <dbReference type="EMBL" id="OMJ30310.1"/>
    </source>
</evidence>
<feature type="region of interest" description="Disordered" evidence="6">
    <location>
        <begin position="681"/>
        <end position="730"/>
    </location>
</feature>
<keyword evidence="5" id="KW-0498">Mitosis</keyword>
<feature type="compositionally biased region" description="Polar residues" evidence="6">
    <location>
        <begin position="843"/>
        <end position="857"/>
    </location>
</feature>
<dbReference type="Proteomes" id="UP000187429">
    <property type="component" value="Unassembled WGS sequence"/>
</dbReference>
<evidence type="ECO:0000256" key="6">
    <source>
        <dbReference type="SAM" id="MobiDB-lite"/>
    </source>
</evidence>
<protein>
    <submittedName>
        <fullName evidence="8">CLIP-associated protein</fullName>
    </submittedName>
</protein>
<feature type="region of interest" description="Disordered" evidence="6">
    <location>
        <begin position="247"/>
        <end position="404"/>
    </location>
</feature>
<evidence type="ECO:0000313" key="9">
    <source>
        <dbReference type="Proteomes" id="UP000187429"/>
    </source>
</evidence>
<dbReference type="Gene3D" id="1.25.10.10">
    <property type="entry name" value="Leucine-rich Repeat Variant"/>
    <property type="match status" value="1"/>
</dbReference>
<gene>
    <name evidence="8" type="ORF">AYI69_g143</name>
</gene>
<comment type="similarity">
    <text evidence="2">Belongs to the CLASP family.</text>
</comment>
<dbReference type="GO" id="GO:0005874">
    <property type="term" value="C:microtubule"/>
    <property type="evidence" value="ECO:0007669"/>
    <property type="project" value="UniProtKB-KW"/>
</dbReference>
<feature type="compositionally biased region" description="Polar residues" evidence="6">
    <location>
        <begin position="278"/>
        <end position="314"/>
    </location>
</feature>
<feature type="compositionally biased region" description="Low complexity" evidence="6">
    <location>
        <begin position="247"/>
        <end position="264"/>
    </location>
</feature>
<dbReference type="GO" id="GO:0005819">
    <property type="term" value="C:spindle"/>
    <property type="evidence" value="ECO:0007669"/>
    <property type="project" value="UniProtKB-SubCell"/>
</dbReference>
<dbReference type="GO" id="GO:0051301">
    <property type="term" value="P:cell division"/>
    <property type="evidence" value="ECO:0007669"/>
    <property type="project" value="UniProtKB-KW"/>
</dbReference>
<feature type="compositionally biased region" description="Low complexity" evidence="6">
    <location>
        <begin position="364"/>
        <end position="397"/>
    </location>
</feature>
<dbReference type="SUPFAM" id="SSF48371">
    <property type="entry name" value="ARM repeat"/>
    <property type="match status" value="1"/>
</dbReference>
<dbReference type="EMBL" id="LSSM01000031">
    <property type="protein sequence ID" value="OMJ30310.1"/>
    <property type="molecule type" value="Genomic_DNA"/>
</dbReference>
<name>A0A1R1YTY6_9FUNG</name>
<dbReference type="Pfam" id="PF12348">
    <property type="entry name" value="CLASP_N"/>
    <property type="match status" value="1"/>
</dbReference>
<accession>A0A1R1YTY6</accession>
<evidence type="ECO:0000256" key="5">
    <source>
        <dbReference type="ARBA" id="ARBA00022776"/>
    </source>
</evidence>
<evidence type="ECO:0000256" key="4">
    <source>
        <dbReference type="ARBA" id="ARBA00022701"/>
    </source>
</evidence>
<dbReference type="OrthoDB" id="4699125at2759"/>
<feature type="domain" description="CLASP N-terminal" evidence="7">
    <location>
        <begin position="13"/>
        <end position="242"/>
    </location>
</feature>
<dbReference type="InterPro" id="IPR024395">
    <property type="entry name" value="CLASP_N_dom"/>
</dbReference>
<feature type="compositionally biased region" description="Polar residues" evidence="6">
    <location>
        <begin position="327"/>
        <end position="337"/>
    </location>
</feature>
<evidence type="ECO:0000256" key="2">
    <source>
        <dbReference type="ARBA" id="ARBA00009549"/>
    </source>
</evidence>
<comment type="caution">
    <text evidence="8">The sequence shown here is derived from an EMBL/GenBank/DDBJ whole genome shotgun (WGS) entry which is preliminary data.</text>
</comment>
<dbReference type="AlphaFoldDB" id="A0A1R1YTY6"/>
<keyword evidence="5" id="KW-0131">Cell cycle</keyword>
<keyword evidence="9" id="KW-1185">Reference proteome</keyword>
<feature type="compositionally biased region" description="Polar residues" evidence="6">
    <location>
        <begin position="345"/>
        <end position="357"/>
    </location>
</feature>
<organism evidence="8 9">
    <name type="scientific">Smittium culicis</name>
    <dbReference type="NCBI Taxonomy" id="133412"/>
    <lineage>
        <taxon>Eukaryota</taxon>
        <taxon>Fungi</taxon>
        <taxon>Fungi incertae sedis</taxon>
        <taxon>Zoopagomycota</taxon>
        <taxon>Kickxellomycotina</taxon>
        <taxon>Harpellomycetes</taxon>
        <taxon>Harpellales</taxon>
        <taxon>Legeriomycetaceae</taxon>
        <taxon>Smittium</taxon>
    </lineage>
</organism>
<feature type="region of interest" description="Disordered" evidence="6">
    <location>
        <begin position="843"/>
        <end position="862"/>
    </location>
</feature>
<dbReference type="InterPro" id="IPR016024">
    <property type="entry name" value="ARM-type_fold"/>
</dbReference>
<feature type="compositionally biased region" description="Polar residues" evidence="6">
    <location>
        <begin position="693"/>
        <end position="730"/>
    </location>
</feature>
<feature type="region of interest" description="Disordered" evidence="6">
    <location>
        <begin position="421"/>
        <end position="442"/>
    </location>
</feature>
<dbReference type="InterPro" id="IPR011989">
    <property type="entry name" value="ARM-like"/>
</dbReference>
<evidence type="ECO:0000259" key="7">
    <source>
        <dbReference type="Pfam" id="PF12348"/>
    </source>
</evidence>
<comment type="subcellular location">
    <subcellularLocation>
        <location evidence="1">Cytoplasm</location>
        <location evidence="1">Cytoskeleton</location>
        <location evidence="1">Spindle</location>
    </subcellularLocation>
</comment>